<dbReference type="EMBL" id="JABJVM010000015">
    <property type="protein sequence ID" value="MBA3927262.1"/>
    <property type="molecule type" value="Genomic_DNA"/>
</dbReference>
<comment type="caution">
    <text evidence="3">The sequence shown here is derived from an EMBL/GenBank/DDBJ whole genome shotgun (WGS) entry which is preliminary data.</text>
</comment>
<organism evidence="3 4">
    <name type="scientific">Listeria rustica</name>
    <dbReference type="NCBI Taxonomy" id="2713503"/>
    <lineage>
        <taxon>Bacteria</taxon>
        <taxon>Bacillati</taxon>
        <taxon>Bacillota</taxon>
        <taxon>Bacilli</taxon>
        <taxon>Bacillales</taxon>
        <taxon>Listeriaceae</taxon>
        <taxon>Listeria</taxon>
    </lineage>
</organism>
<keyword evidence="4" id="KW-1185">Reference proteome</keyword>
<reference evidence="3 4" key="2">
    <citation type="submission" date="2020-08" db="EMBL/GenBank/DDBJ databases">
        <title>Listeria ohnekaius sp. nov. and Listeria portnoyii sp. nov. isolated from non-agricultural and natural environments.</title>
        <authorList>
            <person name="Weller D."/>
            <person name="Belias A.M."/>
            <person name="Liao J."/>
            <person name="Guo S."/>
            <person name="Orsi R.H."/>
            <person name="Wiedmann M."/>
        </authorList>
    </citation>
    <scope>NUCLEOTIDE SEQUENCE [LARGE SCALE GENOMIC DNA]</scope>
    <source>
        <strain evidence="3 4">FSL W9-0585</strain>
    </source>
</reference>
<accession>A0A7W1T9M1</accession>
<sequence length="64" mass="7540">TFQRWETEIINAFIYPHLSNGFVEGINNRTKVLKRGAYGFQCFERFRAKILAQHFIKDFDISVG</sequence>
<dbReference type="EMBL" id="JABJVM010000057">
    <property type="protein sequence ID" value="MBA3927944.1"/>
    <property type="molecule type" value="Genomic_DNA"/>
</dbReference>
<gene>
    <name evidence="2" type="ORF">HPK16_13000</name>
    <name evidence="3" type="ORF">HPK16_16680</name>
</gene>
<dbReference type="Proteomes" id="UP000548787">
    <property type="component" value="Unassembled WGS sequence"/>
</dbReference>
<dbReference type="RefSeq" id="WP_181677362.1">
    <property type="nucleotide sequence ID" value="NZ_JABJVM010000015.1"/>
</dbReference>
<feature type="non-terminal residue" evidence="3">
    <location>
        <position position="1"/>
    </location>
</feature>
<protein>
    <submittedName>
        <fullName evidence="3">ISL3 family transposase</fullName>
    </submittedName>
</protein>
<evidence type="ECO:0000313" key="2">
    <source>
        <dbReference type="EMBL" id="MBA3927262.1"/>
    </source>
</evidence>
<reference evidence="3 4" key="1">
    <citation type="submission" date="2020-05" db="EMBL/GenBank/DDBJ databases">
        <authorList>
            <person name="Carlin C.R."/>
        </authorList>
    </citation>
    <scope>NUCLEOTIDE SEQUENCE [LARGE SCALE GENOMIC DNA]</scope>
    <source>
        <strain evidence="3 4">FSL W9-0585</strain>
    </source>
</reference>
<evidence type="ECO:0000313" key="3">
    <source>
        <dbReference type="EMBL" id="MBA3927944.1"/>
    </source>
</evidence>
<name>A0A7W1T9M1_9LIST</name>
<dbReference type="AlphaFoldDB" id="A0A7W1T9M1"/>
<evidence type="ECO:0000313" key="4">
    <source>
        <dbReference type="Proteomes" id="UP000548787"/>
    </source>
</evidence>
<dbReference type="Pfam" id="PF01610">
    <property type="entry name" value="DDE_Tnp_ISL3"/>
    <property type="match status" value="1"/>
</dbReference>
<feature type="domain" description="Transposase IS204/IS1001/IS1096/IS1165 DDE" evidence="1">
    <location>
        <begin position="1"/>
        <end position="50"/>
    </location>
</feature>
<evidence type="ECO:0000259" key="1">
    <source>
        <dbReference type="Pfam" id="PF01610"/>
    </source>
</evidence>
<proteinExistence type="predicted"/>
<dbReference type="InterPro" id="IPR002560">
    <property type="entry name" value="Transposase_DDE"/>
</dbReference>